<dbReference type="PANTHER" id="PTHR10978:SF5">
    <property type="entry name" value="SUCCINATE DEHYDROGENASE CYTOCHROME B560 SUBUNIT, MITOCHONDRIAL"/>
    <property type="match status" value="1"/>
</dbReference>
<name>A0ABT8SKN7_9CAUL</name>
<comment type="subunit">
    <text evidence="12">Part of an enzyme complex containing four subunits: a flavoprotein, an iron-sulfur protein, plus two membrane-anchoring proteins, SdhC and SdhD. The complex can form homotrimers.</text>
</comment>
<organism evidence="15 16">
    <name type="scientific">Peiella sedimenti</name>
    <dbReference type="NCBI Taxonomy" id="3061083"/>
    <lineage>
        <taxon>Bacteria</taxon>
        <taxon>Pseudomonadati</taxon>
        <taxon>Pseudomonadota</taxon>
        <taxon>Alphaproteobacteria</taxon>
        <taxon>Caulobacterales</taxon>
        <taxon>Caulobacteraceae</taxon>
        <taxon>Peiella</taxon>
    </lineage>
</organism>
<accession>A0ABT8SKN7</accession>
<gene>
    <name evidence="15" type="primary">sdhC</name>
    <name evidence="15" type="ORF">Q0812_06750</name>
</gene>
<feature type="transmembrane region" description="Helical" evidence="14">
    <location>
        <begin position="129"/>
        <end position="151"/>
    </location>
</feature>
<comment type="similarity">
    <text evidence="4">Belongs to the cytochrome b560 family.</text>
</comment>
<dbReference type="Pfam" id="PF01127">
    <property type="entry name" value="Sdh_cyt"/>
    <property type="match status" value="1"/>
</dbReference>
<keyword evidence="7 14" id="KW-0812">Transmembrane</keyword>
<keyword evidence="11 14" id="KW-0472">Membrane</keyword>
<proteinExistence type="inferred from homology"/>
<evidence type="ECO:0000256" key="13">
    <source>
        <dbReference type="SAM" id="MobiDB-lite"/>
    </source>
</evidence>
<keyword evidence="9 14" id="KW-1133">Transmembrane helix</keyword>
<comment type="subcellular location">
    <subcellularLocation>
        <location evidence="3">Membrane</location>
        <topology evidence="3">Multi-pass membrane protein</topology>
    </subcellularLocation>
</comment>
<dbReference type="NCBIfam" id="TIGR02970">
    <property type="entry name" value="succ_dehyd_cytB"/>
    <property type="match status" value="1"/>
</dbReference>
<dbReference type="InterPro" id="IPR000701">
    <property type="entry name" value="SuccDH_FuR_B_TM-su"/>
</dbReference>
<dbReference type="SUPFAM" id="SSF81343">
    <property type="entry name" value="Fumarate reductase respiratory complex transmembrane subunits"/>
    <property type="match status" value="1"/>
</dbReference>
<evidence type="ECO:0000256" key="1">
    <source>
        <dbReference type="ARBA" id="ARBA00001971"/>
    </source>
</evidence>
<keyword evidence="6" id="KW-0349">Heme</keyword>
<keyword evidence="16" id="KW-1185">Reference proteome</keyword>
<dbReference type="PROSITE" id="PS01000">
    <property type="entry name" value="SDH_CYT_1"/>
    <property type="match status" value="1"/>
</dbReference>
<evidence type="ECO:0000256" key="6">
    <source>
        <dbReference type="ARBA" id="ARBA00022617"/>
    </source>
</evidence>
<feature type="region of interest" description="Disordered" evidence="13">
    <location>
        <begin position="1"/>
        <end position="31"/>
    </location>
</feature>
<protein>
    <recommendedName>
        <fullName evidence="5">Succinate dehydrogenase cytochrome b556 subunit</fullName>
    </recommendedName>
</protein>
<evidence type="ECO:0000256" key="4">
    <source>
        <dbReference type="ARBA" id="ARBA00007244"/>
    </source>
</evidence>
<feature type="transmembrane region" description="Helical" evidence="14">
    <location>
        <begin position="50"/>
        <end position="71"/>
    </location>
</feature>
<evidence type="ECO:0000256" key="7">
    <source>
        <dbReference type="ARBA" id="ARBA00022692"/>
    </source>
</evidence>
<feature type="transmembrane region" description="Helical" evidence="14">
    <location>
        <begin position="83"/>
        <end position="109"/>
    </location>
</feature>
<evidence type="ECO:0000256" key="2">
    <source>
        <dbReference type="ARBA" id="ARBA00004050"/>
    </source>
</evidence>
<dbReference type="PROSITE" id="PS01001">
    <property type="entry name" value="SDH_CYT_2"/>
    <property type="match status" value="1"/>
</dbReference>
<dbReference type="CDD" id="cd03499">
    <property type="entry name" value="SQR_TypeC_SdhC"/>
    <property type="match status" value="1"/>
</dbReference>
<comment type="function">
    <text evidence="2">Membrane-anchoring subunit of succinate dehydrogenase (SDH).</text>
</comment>
<dbReference type="PANTHER" id="PTHR10978">
    <property type="entry name" value="SUCCINATE DEHYDROGENASE CYTOCHROME B560 SUBUNIT"/>
    <property type="match status" value="1"/>
</dbReference>
<comment type="cofactor">
    <cofactor evidence="1">
        <name>heme</name>
        <dbReference type="ChEBI" id="CHEBI:30413"/>
    </cofactor>
</comment>
<dbReference type="RefSeq" id="WP_302109548.1">
    <property type="nucleotide sequence ID" value="NZ_JAUKTR010000002.1"/>
</dbReference>
<evidence type="ECO:0000256" key="12">
    <source>
        <dbReference type="ARBA" id="ARBA00025912"/>
    </source>
</evidence>
<reference evidence="15" key="1">
    <citation type="submission" date="2023-07" db="EMBL/GenBank/DDBJ databases">
        <title>Brevundimonas soil sp. nov., isolated from the soil of chemical plant.</title>
        <authorList>
            <person name="Wu N."/>
        </authorList>
    </citation>
    <scope>NUCLEOTIDE SEQUENCE</scope>
    <source>
        <strain evidence="15">XZ-24</strain>
    </source>
</reference>
<sequence length="157" mass="17182">MATPETARPAADPTNEPRDDQTGRFRAPHPRPLSPHLQVWRWHVTMAASILHRMSGIGLYIGAILVTAWLLSLAAGPEAYERFAAFGGSWLGLLLWFAFSAAGFYHLASGLRHLVWDTGRSLDVPSANAWAWGTIVFAAVATVAFWALLFAQGRISL</sequence>
<evidence type="ECO:0000256" key="14">
    <source>
        <dbReference type="SAM" id="Phobius"/>
    </source>
</evidence>
<evidence type="ECO:0000256" key="8">
    <source>
        <dbReference type="ARBA" id="ARBA00022723"/>
    </source>
</evidence>
<dbReference type="InterPro" id="IPR018495">
    <property type="entry name" value="Succ_DH_cyt_bsu_CS"/>
</dbReference>
<evidence type="ECO:0000256" key="5">
    <source>
        <dbReference type="ARBA" id="ARBA00020076"/>
    </source>
</evidence>
<dbReference type="EMBL" id="JAUKTR010000002">
    <property type="protein sequence ID" value="MDO1559125.1"/>
    <property type="molecule type" value="Genomic_DNA"/>
</dbReference>
<evidence type="ECO:0000256" key="10">
    <source>
        <dbReference type="ARBA" id="ARBA00023004"/>
    </source>
</evidence>
<dbReference type="Gene3D" id="1.20.1300.10">
    <property type="entry name" value="Fumarate reductase/succinate dehydrogenase, transmembrane subunit"/>
    <property type="match status" value="1"/>
</dbReference>
<keyword evidence="10" id="KW-0408">Iron</keyword>
<comment type="caution">
    <text evidence="15">The sequence shown here is derived from an EMBL/GenBank/DDBJ whole genome shotgun (WGS) entry which is preliminary data.</text>
</comment>
<evidence type="ECO:0000256" key="9">
    <source>
        <dbReference type="ARBA" id="ARBA00022989"/>
    </source>
</evidence>
<evidence type="ECO:0000256" key="11">
    <source>
        <dbReference type="ARBA" id="ARBA00023136"/>
    </source>
</evidence>
<evidence type="ECO:0000256" key="3">
    <source>
        <dbReference type="ARBA" id="ARBA00004141"/>
    </source>
</evidence>
<keyword evidence="8" id="KW-0479">Metal-binding</keyword>
<evidence type="ECO:0000313" key="16">
    <source>
        <dbReference type="Proteomes" id="UP001169063"/>
    </source>
</evidence>
<dbReference type="Proteomes" id="UP001169063">
    <property type="component" value="Unassembled WGS sequence"/>
</dbReference>
<dbReference type="InterPro" id="IPR014314">
    <property type="entry name" value="Succ_DH_cytb556"/>
</dbReference>
<evidence type="ECO:0000313" key="15">
    <source>
        <dbReference type="EMBL" id="MDO1559125.1"/>
    </source>
</evidence>
<dbReference type="InterPro" id="IPR034804">
    <property type="entry name" value="SQR/QFR_C/D"/>
</dbReference>